<feature type="chain" id="PRO_5037218074" evidence="3">
    <location>
        <begin position="20"/>
        <end position="234"/>
    </location>
</feature>
<sequence>MMFNDLVWFCLYFASLSFGDERQRGIGASPDEAGLMYEIMGPNRAAEISATTGDDGSNEIFKLLANVVPANSSANFNDSNANITFLTELSTNDDFIRANNTSLILLHTSTVTNIQSVVENHSSDQPPTSKTLENLPPTKEYNGASTSETLENLPPTKEYNDASALISERPCRWALIKKQPPPAGGNPILRWAIIILAFALVIAIIIAFLVVALDKRPIEANNEEMIPLKAVTDE</sequence>
<organism evidence="4 5">
    <name type="scientific">Parascaris univalens</name>
    <name type="common">Nematode worm</name>
    <dbReference type="NCBI Taxonomy" id="6257"/>
    <lineage>
        <taxon>Eukaryota</taxon>
        <taxon>Metazoa</taxon>
        <taxon>Ecdysozoa</taxon>
        <taxon>Nematoda</taxon>
        <taxon>Chromadorea</taxon>
        <taxon>Rhabditida</taxon>
        <taxon>Spirurina</taxon>
        <taxon>Ascaridomorpha</taxon>
        <taxon>Ascaridoidea</taxon>
        <taxon>Ascarididae</taxon>
        <taxon>Parascaris</taxon>
    </lineage>
</organism>
<keyword evidence="2" id="KW-1133">Transmembrane helix</keyword>
<reference evidence="5" key="1">
    <citation type="submission" date="2022-11" db="UniProtKB">
        <authorList>
            <consortium name="WormBaseParasite"/>
        </authorList>
    </citation>
    <scope>IDENTIFICATION</scope>
</reference>
<accession>A0A914ZTN1</accession>
<dbReference type="Proteomes" id="UP000887569">
    <property type="component" value="Unplaced"/>
</dbReference>
<feature type="transmembrane region" description="Helical" evidence="2">
    <location>
        <begin position="188"/>
        <end position="213"/>
    </location>
</feature>
<proteinExistence type="predicted"/>
<protein>
    <submittedName>
        <fullName evidence="5">Uncharacterized protein</fullName>
    </submittedName>
</protein>
<feature type="compositionally biased region" description="Polar residues" evidence="1">
    <location>
        <begin position="118"/>
        <end position="132"/>
    </location>
</feature>
<evidence type="ECO:0000256" key="1">
    <source>
        <dbReference type="SAM" id="MobiDB-lite"/>
    </source>
</evidence>
<evidence type="ECO:0000256" key="2">
    <source>
        <dbReference type="SAM" id="Phobius"/>
    </source>
</evidence>
<evidence type="ECO:0000313" key="4">
    <source>
        <dbReference type="Proteomes" id="UP000887569"/>
    </source>
</evidence>
<feature type="region of interest" description="Disordered" evidence="1">
    <location>
        <begin position="118"/>
        <end position="139"/>
    </location>
</feature>
<keyword evidence="3" id="KW-0732">Signal</keyword>
<feature type="signal peptide" evidence="3">
    <location>
        <begin position="1"/>
        <end position="19"/>
    </location>
</feature>
<dbReference type="AlphaFoldDB" id="A0A914ZTN1"/>
<name>A0A914ZTN1_PARUN</name>
<keyword evidence="2" id="KW-0472">Membrane</keyword>
<evidence type="ECO:0000256" key="3">
    <source>
        <dbReference type="SAM" id="SignalP"/>
    </source>
</evidence>
<keyword evidence="2" id="KW-0812">Transmembrane</keyword>
<keyword evidence="4" id="KW-1185">Reference proteome</keyword>
<evidence type="ECO:0000313" key="5">
    <source>
        <dbReference type="WBParaSite" id="PgB19_g022_t02"/>
    </source>
</evidence>
<dbReference type="WBParaSite" id="PgB19_g022_t02">
    <property type="protein sequence ID" value="PgB19_g022_t02"/>
    <property type="gene ID" value="PgB19_g022"/>
</dbReference>